<dbReference type="GeneID" id="59163542"/>
<evidence type="ECO:0000313" key="2">
    <source>
        <dbReference type="EMBL" id="QGX08816.1"/>
    </source>
</evidence>
<name>A0A650GEX5_9MICO</name>
<feature type="region of interest" description="Disordered" evidence="1">
    <location>
        <begin position="80"/>
        <end position="105"/>
    </location>
</feature>
<protein>
    <submittedName>
        <fullName evidence="2">Uncharacterized protein</fullName>
    </submittedName>
</protein>
<keyword evidence="2" id="KW-0614">Plasmid</keyword>
<evidence type="ECO:0000313" key="3">
    <source>
        <dbReference type="Proteomes" id="UP000271708"/>
    </source>
</evidence>
<organism evidence="2 3">
    <name type="scientific">Janibacter melonis</name>
    <dbReference type="NCBI Taxonomy" id="262209"/>
    <lineage>
        <taxon>Bacteria</taxon>
        <taxon>Bacillati</taxon>
        <taxon>Actinomycetota</taxon>
        <taxon>Actinomycetes</taxon>
        <taxon>Micrococcales</taxon>
        <taxon>Intrasporangiaceae</taxon>
        <taxon>Janibacter</taxon>
    </lineage>
</organism>
<geneLocation type="plasmid" evidence="2">
    <name>unnamed</name>
</geneLocation>
<proteinExistence type="predicted"/>
<dbReference type="RefSeq" id="WP_123093684.1">
    <property type="nucleotide sequence ID" value="NZ_CP046475.1"/>
</dbReference>
<dbReference type="Proteomes" id="UP000271708">
    <property type="component" value="Plasmid unnamed"/>
</dbReference>
<dbReference type="EMBL" id="CP046475">
    <property type="protein sequence ID" value="QGX08816.1"/>
    <property type="molecule type" value="Genomic_DNA"/>
</dbReference>
<dbReference type="KEGG" id="jme:EEW87_17580"/>
<accession>A0A650GEX5</accession>
<reference evidence="2 3" key="1">
    <citation type="submission" date="2019-11" db="EMBL/GenBank/DDBJ databases">
        <title>Complete Genome Sequence of Janibacter melonis M714.</title>
        <authorList>
            <person name="Zhao Q."/>
        </authorList>
    </citation>
    <scope>NUCLEOTIDE SEQUENCE [LARGE SCALE GENOMIC DNA]</scope>
    <source>
        <strain evidence="2 3">M714</strain>
        <plasmid evidence="2 3">unnamed</plasmid>
    </source>
</reference>
<sequence length="105" mass="11785">MNITTRTQGTCAVDDCAKDNRDVIRDHGVWHKIRGEVFTRGAFVVDSWATACPEHQDEVTHAVTRDVEEWPERWHVVVGTQDYGTNGPHPDRIAADGDGNPETLF</sequence>
<gene>
    <name evidence="2" type="ORF">EEW87_17580</name>
</gene>
<dbReference type="AlphaFoldDB" id="A0A650GEX5"/>
<evidence type="ECO:0000256" key="1">
    <source>
        <dbReference type="SAM" id="MobiDB-lite"/>
    </source>
</evidence>